<dbReference type="EMBL" id="QSIQ01000020">
    <property type="protein sequence ID" value="RHD01799.1"/>
    <property type="molecule type" value="Genomic_DNA"/>
</dbReference>
<dbReference type="Proteomes" id="UP000266391">
    <property type="component" value="Unassembled WGS sequence"/>
</dbReference>
<sequence>MNTIFEFTDRTSVYSKCIFASICHAVMVGKYTLLSDEISWDGTSFLFQNMEGTRGVISFSEKNFLCGIQSEENYLEGENNIENTLLKDAELDIIYRVREEIFPYLLVENDGDDIPAISAIFWGEEEKICSDMNEKEFMHKSDNILLPYLYEEKDMKKYWRDYYEMNQEHEQIVEELYLKKMTNDSFLLDAVQKEKLMEWFGEGITYCKQSLEEIGIMFD</sequence>
<dbReference type="RefSeq" id="WP_118093314.1">
    <property type="nucleotide sequence ID" value="NZ_QSIQ01000020.1"/>
</dbReference>
<name>A0A396ABE5_9FIRM</name>
<proteinExistence type="predicted"/>
<dbReference type="AlphaFoldDB" id="A0A396ABE5"/>
<evidence type="ECO:0000313" key="2">
    <source>
        <dbReference type="Proteomes" id="UP000266391"/>
    </source>
</evidence>
<protein>
    <submittedName>
        <fullName evidence="1">Uncharacterized protein</fullName>
    </submittedName>
</protein>
<reference evidence="1 2" key="1">
    <citation type="submission" date="2018-08" db="EMBL/GenBank/DDBJ databases">
        <title>A genome reference for cultivated species of the human gut microbiota.</title>
        <authorList>
            <person name="Zou Y."/>
            <person name="Xue W."/>
            <person name="Luo G."/>
        </authorList>
    </citation>
    <scope>NUCLEOTIDE SEQUENCE [LARGE SCALE GENOMIC DNA]</scope>
    <source>
        <strain evidence="1 2">AM32-8LB</strain>
    </source>
</reference>
<evidence type="ECO:0000313" key="1">
    <source>
        <dbReference type="EMBL" id="RHD01799.1"/>
    </source>
</evidence>
<gene>
    <name evidence="1" type="ORF">DW813_12110</name>
</gene>
<organism evidence="1 2">
    <name type="scientific">Roseburia inulinivorans</name>
    <dbReference type="NCBI Taxonomy" id="360807"/>
    <lineage>
        <taxon>Bacteria</taxon>
        <taxon>Bacillati</taxon>
        <taxon>Bacillota</taxon>
        <taxon>Clostridia</taxon>
        <taxon>Lachnospirales</taxon>
        <taxon>Lachnospiraceae</taxon>
        <taxon>Roseburia</taxon>
    </lineage>
</organism>
<comment type="caution">
    <text evidence="1">The sequence shown here is derived from an EMBL/GenBank/DDBJ whole genome shotgun (WGS) entry which is preliminary data.</text>
</comment>
<accession>A0A396ABE5</accession>